<comment type="caution">
    <text evidence="1">The sequence shown here is derived from an EMBL/GenBank/DDBJ whole genome shotgun (WGS) entry which is preliminary data.</text>
</comment>
<reference evidence="2" key="1">
    <citation type="journal article" date="2019" name="Int. J. Syst. Evol. Microbiol.">
        <title>The Global Catalogue of Microorganisms (GCM) 10K type strain sequencing project: providing services to taxonomists for standard genome sequencing and annotation.</title>
        <authorList>
            <consortium name="The Broad Institute Genomics Platform"/>
            <consortium name="The Broad Institute Genome Sequencing Center for Infectious Disease"/>
            <person name="Wu L."/>
            <person name="Ma J."/>
        </authorList>
    </citation>
    <scope>NUCLEOTIDE SEQUENCE [LARGE SCALE GENOMIC DNA]</scope>
    <source>
        <strain evidence="2">KCTC 42644</strain>
    </source>
</reference>
<dbReference type="CDD" id="cd06558">
    <property type="entry name" value="crotonase-like"/>
    <property type="match status" value="1"/>
</dbReference>
<dbReference type="PANTHER" id="PTHR11941:SF54">
    <property type="entry name" value="ENOYL-COA HYDRATASE, MITOCHONDRIAL"/>
    <property type="match status" value="1"/>
</dbReference>
<dbReference type="InterPro" id="IPR029045">
    <property type="entry name" value="ClpP/crotonase-like_dom_sf"/>
</dbReference>
<proteinExistence type="predicted"/>
<sequence>MGDYPHLKLHVEDGVGVMQLNHPEKRNALGWELHNEIIGALRDWEEDDSVACVLMIGNEDYFCAGWRLDVLDGITGDDRRRFTDLALKLMHTIYDYRKPTVAAVAGVAPGYGMDVANMCDVTIASANASFGSTQVKYAMNGFYHGMVSRIGTQKARRMLFTGDPILADEALRVGLVDEVVPVGTLREHAMKLAKHIAEMGAELAVVLKGVALRASNMDHIGALAYELSVTHDLTQRGIFHERITRGHSRLKDGNSAAIERLKA</sequence>
<gene>
    <name evidence="1" type="ORF">ACFOMD_10190</name>
</gene>
<dbReference type="PANTHER" id="PTHR11941">
    <property type="entry name" value="ENOYL-COA HYDRATASE-RELATED"/>
    <property type="match status" value="1"/>
</dbReference>
<protein>
    <submittedName>
        <fullName evidence="1">Enoyl-CoA hydratase/isomerase family protein</fullName>
    </submittedName>
</protein>
<dbReference type="Pfam" id="PF00378">
    <property type="entry name" value="ECH_1"/>
    <property type="match status" value="1"/>
</dbReference>
<evidence type="ECO:0000313" key="2">
    <source>
        <dbReference type="Proteomes" id="UP001595615"/>
    </source>
</evidence>
<dbReference type="InterPro" id="IPR001753">
    <property type="entry name" value="Enoyl-CoA_hydra/iso"/>
</dbReference>
<dbReference type="Gene3D" id="3.90.226.10">
    <property type="entry name" value="2-enoyl-CoA Hydratase, Chain A, domain 1"/>
    <property type="match status" value="1"/>
</dbReference>
<name>A0ABV7XCH4_9SPHN</name>
<accession>A0ABV7XCH4</accession>
<organism evidence="1 2">
    <name type="scientific">Sphingoaurantiacus capsulatus</name>
    <dbReference type="NCBI Taxonomy" id="1771310"/>
    <lineage>
        <taxon>Bacteria</taxon>
        <taxon>Pseudomonadati</taxon>
        <taxon>Pseudomonadota</taxon>
        <taxon>Alphaproteobacteria</taxon>
        <taxon>Sphingomonadales</taxon>
        <taxon>Sphingosinicellaceae</taxon>
        <taxon>Sphingoaurantiacus</taxon>
    </lineage>
</organism>
<dbReference type="EMBL" id="JBHRXV010000009">
    <property type="protein sequence ID" value="MFC3712942.1"/>
    <property type="molecule type" value="Genomic_DNA"/>
</dbReference>
<dbReference type="SUPFAM" id="SSF52096">
    <property type="entry name" value="ClpP/crotonase"/>
    <property type="match status" value="1"/>
</dbReference>
<dbReference type="RefSeq" id="WP_380860813.1">
    <property type="nucleotide sequence ID" value="NZ_JBHRXV010000009.1"/>
</dbReference>
<dbReference type="Proteomes" id="UP001595615">
    <property type="component" value="Unassembled WGS sequence"/>
</dbReference>
<evidence type="ECO:0000313" key="1">
    <source>
        <dbReference type="EMBL" id="MFC3712942.1"/>
    </source>
</evidence>
<keyword evidence="2" id="KW-1185">Reference proteome</keyword>